<gene>
    <name evidence="2" type="ORF">F1559_003841</name>
</gene>
<proteinExistence type="predicted"/>
<evidence type="ECO:0000313" key="3">
    <source>
        <dbReference type="Proteomes" id="UP000530660"/>
    </source>
</evidence>
<keyword evidence="3" id="KW-1185">Reference proteome</keyword>
<organism evidence="2 3">
    <name type="scientific">Cyanidiococcus yangmingshanensis</name>
    <dbReference type="NCBI Taxonomy" id="2690220"/>
    <lineage>
        <taxon>Eukaryota</taxon>
        <taxon>Rhodophyta</taxon>
        <taxon>Bangiophyceae</taxon>
        <taxon>Cyanidiales</taxon>
        <taxon>Cyanidiaceae</taxon>
        <taxon>Cyanidiococcus</taxon>
    </lineage>
</organism>
<comment type="caution">
    <text evidence="2">The sequence shown here is derived from an EMBL/GenBank/DDBJ whole genome shotgun (WGS) entry which is preliminary data.</text>
</comment>
<accession>A0A7J7IJS5</accession>
<dbReference type="EMBL" id="VWRR01000007">
    <property type="protein sequence ID" value="KAF6003356.1"/>
    <property type="molecule type" value="Genomic_DNA"/>
</dbReference>
<protein>
    <submittedName>
        <fullName evidence="2">Uncharacterized protein</fullName>
    </submittedName>
</protein>
<reference evidence="2 3" key="1">
    <citation type="journal article" date="2020" name="J. Phycol.">
        <title>Comparative genome analysis reveals Cyanidiococcus gen. nov., a new extremophilic red algal genus sister to Cyanidioschyzon (Cyanidioschyzonaceae, Rhodophyta).</title>
        <authorList>
            <person name="Liu S.-L."/>
            <person name="Chiang Y.-R."/>
            <person name="Yoon H.S."/>
            <person name="Fu H.-Y."/>
        </authorList>
    </citation>
    <scope>NUCLEOTIDE SEQUENCE [LARGE SCALE GENOMIC DNA]</scope>
    <source>
        <strain evidence="2 3">THAL066</strain>
    </source>
</reference>
<evidence type="ECO:0000256" key="1">
    <source>
        <dbReference type="SAM" id="MobiDB-lite"/>
    </source>
</evidence>
<dbReference type="Proteomes" id="UP000530660">
    <property type="component" value="Unassembled WGS sequence"/>
</dbReference>
<name>A0A7J7IJS5_9RHOD</name>
<sequence length="369" mass="40345">MLTTDAVSPRGKKNLYGTGLRAIARDYYVVKTLCKRLAAVELELYRARRLCRSWAQALASDSEHTTRCSHRNRGAGTSHGMKEATPCPYREALQVLFREVVDRATAFESLDEIERVGANATCLGILQGAEPNWKASKGYGRESSAPRRAFKPYGVRQAPPMKDEKRTTTSAGDSKPVGAPMTQAAPQSTSGSVWNIEPVALALSSTRNENAATQCPSSRLCVAENQGSRNTVLTLDAHPDKDAIQPVTSSESETRTRNQHLVDALLETQEDALVGFVEQERLQTQLSLLRGVMAELQLLLEECPCEAFNGDVAPVQLDDALEAALRSSWDSSEAHKLSYDDGNETDDDLHALVESDTGHCLHRGQYGCP</sequence>
<dbReference type="AlphaFoldDB" id="A0A7J7IJS5"/>
<evidence type="ECO:0000313" key="2">
    <source>
        <dbReference type="EMBL" id="KAF6003356.1"/>
    </source>
</evidence>
<dbReference type="OrthoDB" id="10613041at2759"/>
<feature type="region of interest" description="Disordered" evidence="1">
    <location>
        <begin position="134"/>
        <end position="190"/>
    </location>
</feature>